<proteinExistence type="inferred from homology"/>
<dbReference type="GO" id="GO:0043023">
    <property type="term" value="F:ribosomal large subunit binding"/>
    <property type="evidence" value="ECO:0007669"/>
    <property type="project" value="UniProtKB-UniRule"/>
</dbReference>
<name>G8M0P9_ACECE</name>
<dbReference type="KEGG" id="ccl:Clocl_2561"/>
<dbReference type="HAMAP" id="MF_00844_B">
    <property type="entry name" value="RqcH_B"/>
    <property type="match status" value="1"/>
</dbReference>
<reference evidence="7 8" key="2">
    <citation type="journal article" date="2012" name="Stand. Genomic Sci.">
        <title>Complete Genome Sequence of Clostridium clariflavum DSM 19732.</title>
        <authorList>
            <person name="Izquierdo J.A."/>
            <person name="Goodwin L."/>
            <person name="Davenport K.W."/>
            <person name="Teshima H."/>
            <person name="Bruce D."/>
            <person name="Detter C."/>
            <person name="Tapia R."/>
            <person name="Han S."/>
            <person name="Land M."/>
            <person name="Hauser L."/>
            <person name="Jeffries C.D."/>
            <person name="Han J."/>
            <person name="Pitluck S."/>
            <person name="Nolan M."/>
            <person name="Chen A."/>
            <person name="Huntemann M."/>
            <person name="Mavromatis K."/>
            <person name="Mikhailova N."/>
            <person name="Liolios K."/>
            <person name="Woyke T."/>
            <person name="Lynd L.R."/>
        </authorList>
    </citation>
    <scope>NUCLEOTIDE SEQUENCE [LARGE SCALE GENOMIC DNA]</scope>
    <source>
        <strain evidence="8">DSM 19732 / NBRC 101661 / EBR45</strain>
    </source>
</reference>
<comment type="subunit">
    <text evidence="5">Associates with stalled 50S ribosomal subunits. Binds to RqcP.</text>
</comment>
<dbReference type="InterPro" id="IPR008532">
    <property type="entry name" value="NFACT_RNA-bd"/>
</dbReference>
<keyword evidence="2 5" id="KW-0699">rRNA-binding</keyword>
<evidence type="ECO:0000313" key="7">
    <source>
        <dbReference type="EMBL" id="AEV69130.1"/>
    </source>
</evidence>
<evidence type="ECO:0000313" key="8">
    <source>
        <dbReference type="Proteomes" id="UP000005435"/>
    </source>
</evidence>
<evidence type="ECO:0000256" key="2">
    <source>
        <dbReference type="ARBA" id="ARBA00022730"/>
    </source>
</evidence>
<keyword evidence="1 5" id="KW-0820">tRNA-binding</keyword>
<dbReference type="Gene3D" id="1.10.8.50">
    <property type="match status" value="1"/>
</dbReference>
<dbReference type="InterPro" id="IPR051608">
    <property type="entry name" value="RQC_Subunit_NEMF"/>
</dbReference>
<dbReference type="FunFam" id="2.30.310.10:FF:000004">
    <property type="entry name" value="Fibronectin-binding protein A"/>
    <property type="match status" value="1"/>
</dbReference>
<dbReference type="GO" id="GO:0019843">
    <property type="term" value="F:rRNA binding"/>
    <property type="evidence" value="ECO:0007669"/>
    <property type="project" value="UniProtKB-UniRule"/>
</dbReference>
<dbReference type="OrthoDB" id="9766163at2"/>
<dbReference type="Pfam" id="PF05670">
    <property type="entry name" value="NFACT-R_1"/>
    <property type="match status" value="1"/>
</dbReference>
<dbReference type="Proteomes" id="UP000005435">
    <property type="component" value="Chromosome"/>
</dbReference>
<sequence length="593" mass="68028">MPFDGVVAKNVAMELYDILVGGRIDKIYQPEQDEILIHIRAKGQNYKLLLSANASYPRIHLTSLSKENPMNPPVFCMLLRKHLQGGRIVNIEFYDFERIISVHVEALNEMGDTTYKKLLIEIMGKHSNIILLNDNDIIIDSIKHIDSDISRVREVMPARLYTFPPGQDKENPEKINLDEFMKKTKSQSGIRISKYLLNSIKGFSPLLCDEVCYRAQVDAKTPIDKLTDEELEKIKNSLSEIILKISSSNFTPCIAWSDQTKRKPLDFHSLEITQYPILEYNSSICHILDLFYTSKDNAERLVQKKSALNKILNNYLDRCNKKIAIHQDTLRQVADRDKFKLYGELITANIYCIPKNAKKVSLLNYYSENNEYIDIPLDENLLPQDNAQMYFKKFAKAKNAFNYASAQLEDAYKELEYIESVIQNLDSATSTQEIEEIRQELVNVGYLSESRSSKNKKNVRPLEPYRYKSSDGYDILVGRNNVQNDILTLKTASSNDLWLHTKNIPGSHVIVKKQAGDIPDTTLIEAALIAAYHSKGKMSSHVEVDYTQVKNVKKPKGAKPGMVTYVNYKTIVVTPDENKIRNLEYKYKKVDKE</sequence>
<dbReference type="EMBL" id="CP003065">
    <property type="protein sequence ID" value="AEV69130.1"/>
    <property type="molecule type" value="Genomic_DNA"/>
</dbReference>
<comment type="similarity">
    <text evidence="5">Belongs to the NEMF family.</text>
</comment>
<dbReference type="AlphaFoldDB" id="G8M0P9"/>
<evidence type="ECO:0000256" key="1">
    <source>
        <dbReference type="ARBA" id="ARBA00022555"/>
    </source>
</evidence>
<dbReference type="Gene3D" id="2.30.310.10">
    <property type="entry name" value="ibrinogen binding protein from staphylococcus aureus domain"/>
    <property type="match status" value="1"/>
</dbReference>
<reference evidence="8" key="1">
    <citation type="submission" date="2011-12" db="EMBL/GenBank/DDBJ databases">
        <title>Complete sequence of Clostridium clariflavum DSM 19732.</title>
        <authorList>
            <consortium name="US DOE Joint Genome Institute"/>
            <person name="Lucas S."/>
            <person name="Han J."/>
            <person name="Lapidus A."/>
            <person name="Cheng J.-F."/>
            <person name="Goodwin L."/>
            <person name="Pitluck S."/>
            <person name="Peters L."/>
            <person name="Teshima H."/>
            <person name="Detter J.C."/>
            <person name="Han C."/>
            <person name="Tapia R."/>
            <person name="Land M."/>
            <person name="Hauser L."/>
            <person name="Kyrpides N."/>
            <person name="Ivanova N."/>
            <person name="Pagani I."/>
            <person name="Kitzmiller T."/>
            <person name="Lynd L."/>
            <person name="Izquierdo J."/>
            <person name="Woyke T."/>
        </authorList>
    </citation>
    <scope>NUCLEOTIDE SEQUENCE [LARGE SCALE GENOMIC DNA]</scope>
    <source>
        <strain evidence="8">DSM 19732 / NBRC 101661 / EBR45</strain>
    </source>
</reference>
<dbReference type="Pfam" id="PF05833">
    <property type="entry name" value="NFACT_N"/>
    <property type="match status" value="1"/>
</dbReference>
<dbReference type="InterPro" id="IPR043682">
    <property type="entry name" value="RqcH_bacterial"/>
</dbReference>
<dbReference type="PANTHER" id="PTHR15239">
    <property type="entry name" value="NUCLEAR EXPORT MEDIATOR FACTOR NEMF"/>
    <property type="match status" value="1"/>
</dbReference>
<dbReference type="GO" id="GO:0000049">
    <property type="term" value="F:tRNA binding"/>
    <property type="evidence" value="ECO:0007669"/>
    <property type="project" value="UniProtKB-UniRule"/>
</dbReference>
<protein>
    <recommendedName>
        <fullName evidence="5">Rqc2 homolog RqcH</fullName>
        <shortName evidence="5">RqcH</shortName>
    </recommendedName>
</protein>
<dbReference type="SUPFAM" id="SSF46946">
    <property type="entry name" value="S13-like H2TH domain"/>
    <property type="match status" value="1"/>
</dbReference>
<dbReference type="eggNOG" id="COG1293">
    <property type="taxonomic scope" value="Bacteria"/>
</dbReference>
<dbReference type="HOGENOM" id="CLU_022481_2_1_9"/>
<organism evidence="7 8">
    <name type="scientific">Acetivibrio clariflavus (strain DSM 19732 / NBRC 101661 / EBR45)</name>
    <name type="common">Clostridium clariflavum</name>
    <dbReference type="NCBI Taxonomy" id="720554"/>
    <lineage>
        <taxon>Bacteria</taxon>
        <taxon>Bacillati</taxon>
        <taxon>Bacillota</taxon>
        <taxon>Clostridia</taxon>
        <taxon>Eubacteriales</taxon>
        <taxon>Oscillospiraceae</taxon>
        <taxon>Acetivibrio</taxon>
    </lineage>
</organism>
<dbReference type="GO" id="GO:1990112">
    <property type="term" value="C:RQC complex"/>
    <property type="evidence" value="ECO:0007669"/>
    <property type="project" value="TreeGrafter"/>
</dbReference>
<dbReference type="GO" id="GO:0072344">
    <property type="term" value="P:rescue of stalled ribosome"/>
    <property type="evidence" value="ECO:0007669"/>
    <property type="project" value="UniProtKB-UniRule"/>
</dbReference>
<accession>G8M0P9</accession>
<evidence type="ECO:0000256" key="4">
    <source>
        <dbReference type="ARBA" id="ARBA00022917"/>
    </source>
</evidence>
<keyword evidence="4 5" id="KW-0648">Protein biosynthesis</keyword>
<dbReference type="PANTHER" id="PTHR15239:SF6">
    <property type="entry name" value="RIBOSOME QUALITY CONTROL COMPLEX SUBUNIT NEMF"/>
    <property type="match status" value="1"/>
</dbReference>
<keyword evidence="3 5" id="KW-0694">RNA-binding</keyword>
<evidence type="ECO:0000256" key="5">
    <source>
        <dbReference type="HAMAP-Rule" id="MF_00844"/>
    </source>
</evidence>
<dbReference type="RefSeq" id="WP_014255695.1">
    <property type="nucleotide sequence ID" value="NC_016627.1"/>
</dbReference>
<evidence type="ECO:0000256" key="3">
    <source>
        <dbReference type="ARBA" id="ARBA00022884"/>
    </source>
</evidence>
<dbReference type="STRING" id="720554.Clocl_2561"/>
<comment type="function">
    <text evidence="5">Key component of the ribosome quality control system (RQC), a ribosome-associated complex that mediates the extraction of incompletely synthesized nascent chains from stalled ribosomes and their subsequent degradation. RqcH recruits Ala-charged tRNA, and with RqcP directs the elongation of stalled nascent chains on 50S ribosomal subunits, leading to non-templated C-terminal alanine extensions (Ala tail). The Ala tail promotes nascent chain degradation. May add between 1 and at least 8 Ala residues. Binds to stalled 50S ribosomal subunits.</text>
</comment>
<feature type="domain" description="NFACT RNA-binding" evidence="6">
    <location>
        <begin position="465"/>
        <end position="562"/>
    </location>
</feature>
<gene>
    <name evidence="5" type="primary">rqcH</name>
    <name evidence="7" type="ordered locus">Clocl_2561</name>
</gene>
<evidence type="ECO:0000259" key="6">
    <source>
        <dbReference type="Pfam" id="PF05670"/>
    </source>
</evidence>
<dbReference type="InterPro" id="IPR010979">
    <property type="entry name" value="Ribosomal_uS13-like_H2TH"/>
</dbReference>
<keyword evidence="8" id="KW-1185">Reference proteome</keyword>